<protein>
    <submittedName>
        <fullName evidence="1">Uncharacterized protein</fullName>
    </submittedName>
</protein>
<dbReference type="EMBL" id="JABFAC010000005">
    <property type="protein sequence ID" value="MBA0613626.1"/>
    <property type="molecule type" value="Genomic_DNA"/>
</dbReference>
<evidence type="ECO:0000313" key="2">
    <source>
        <dbReference type="Proteomes" id="UP000593561"/>
    </source>
</evidence>
<dbReference type="AlphaFoldDB" id="A0A7J8RJS3"/>
<organism evidence="1 2">
    <name type="scientific">Gossypium davidsonii</name>
    <name type="common">Davidson's cotton</name>
    <name type="synonym">Gossypium klotzschianum subsp. davidsonii</name>
    <dbReference type="NCBI Taxonomy" id="34287"/>
    <lineage>
        <taxon>Eukaryota</taxon>
        <taxon>Viridiplantae</taxon>
        <taxon>Streptophyta</taxon>
        <taxon>Embryophyta</taxon>
        <taxon>Tracheophyta</taxon>
        <taxon>Spermatophyta</taxon>
        <taxon>Magnoliopsida</taxon>
        <taxon>eudicotyledons</taxon>
        <taxon>Gunneridae</taxon>
        <taxon>Pentapetalae</taxon>
        <taxon>rosids</taxon>
        <taxon>malvids</taxon>
        <taxon>Malvales</taxon>
        <taxon>Malvaceae</taxon>
        <taxon>Malvoideae</taxon>
        <taxon>Gossypium</taxon>
    </lineage>
</organism>
<dbReference type="Proteomes" id="UP000593561">
    <property type="component" value="Unassembled WGS sequence"/>
</dbReference>
<name>A0A7J8RJS3_GOSDV</name>
<proteinExistence type="predicted"/>
<sequence length="46" mass="5640">MSEVLAKQFGNFISQFIEYDMKATIRNFQNHMKIRVWIDIQQLLHR</sequence>
<comment type="caution">
    <text evidence="1">The sequence shown here is derived from an EMBL/GenBank/DDBJ whole genome shotgun (WGS) entry which is preliminary data.</text>
</comment>
<evidence type="ECO:0000313" key="1">
    <source>
        <dbReference type="EMBL" id="MBA0613626.1"/>
    </source>
</evidence>
<keyword evidence="2" id="KW-1185">Reference proteome</keyword>
<feature type="non-terminal residue" evidence="1">
    <location>
        <position position="46"/>
    </location>
</feature>
<gene>
    <name evidence="1" type="ORF">Godav_014021</name>
</gene>
<accession>A0A7J8RJS3</accession>
<reference evidence="1 2" key="1">
    <citation type="journal article" date="2019" name="Genome Biol. Evol.">
        <title>Insights into the evolution of the New World diploid cottons (Gossypium, subgenus Houzingenia) based on genome sequencing.</title>
        <authorList>
            <person name="Grover C.E."/>
            <person name="Arick M.A. 2nd"/>
            <person name="Thrash A."/>
            <person name="Conover J.L."/>
            <person name="Sanders W.S."/>
            <person name="Peterson D.G."/>
            <person name="Frelichowski J.E."/>
            <person name="Scheffler J.A."/>
            <person name="Scheffler B.E."/>
            <person name="Wendel J.F."/>
        </authorList>
    </citation>
    <scope>NUCLEOTIDE SEQUENCE [LARGE SCALE GENOMIC DNA]</scope>
    <source>
        <strain evidence="1">27</strain>
        <tissue evidence="1">Leaf</tissue>
    </source>
</reference>